<evidence type="ECO:0000256" key="1">
    <source>
        <dbReference type="ARBA" id="ARBA00022598"/>
    </source>
</evidence>
<name>A0A372LTN3_9BACI</name>
<dbReference type="GO" id="GO:0016879">
    <property type="term" value="F:ligase activity, forming carbon-nitrogen bonds"/>
    <property type="evidence" value="ECO:0007669"/>
    <property type="project" value="UniProtKB-UniRule"/>
</dbReference>
<keyword evidence="3" id="KW-0067">ATP-binding</keyword>
<dbReference type="InterPro" id="IPR014729">
    <property type="entry name" value="Rossmann-like_a/b/a_fold"/>
</dbReference>
<comment type="caution">
    <text evidence="3">Lacks conserved residue(s) required for the propagation of feature annotation.</text>
</comment>
<evidence type="ECO:0000256" key="2">
    <source>
        <dbReference type="ARBA" id="ARBA00022694"/>
    </source>
</evidence>
<comment type="similarity">
    <text evidence="3">Belongs to the TmcAL family.</text>
</comment>
<dbReference type="Proteomes" id="UP000264541">
    <property type="component" value="Unassembled WGS sequence"/>
</dbReference>
<keyword evidence="2 3" id="KW-0819">tRNA processing</keyword>
<keyword evidence="3" id="KW-0820">tRNA-binding</keyword>
<keyword evidence="3" id="KW-0694">RNA-binding</keyword>
<keyword evidence="1 3" id="KW-0436">Ligase</keyword>
<dbReference type="PANTHER" id="PTHR37825">
    <property type="entry name" value="TRNA(MET) CYTIDINE ACETATE LIGASE"/>
    <property type="match status" value="1"/>
</dbReference>
<proteinExistence type="inferred from homology"/>
<dbReference type="InterPro" id="IPR008513">
    <property type="entry name" value="tRNA(Met)_cyd_acetate_ligase"/>
</dbReference>
<dbReference type="GO" id="GO:0016740">
    <property type="term" value="F:transferase activity"/>
    <property type="evidence" value="ECO:0007669"/>
    <property type="project" value="UniProtKB-KW"/>
</dbReference>
<comment type="function">
    <text evidence="3">Catalyzes the formation of N(4)-acetylcytidine (ac(4)C) at the wobble position of elongator tRNA(Met), using acetate and ATP as substrates. First activates an acetate ion to form acetyladenylate (Ac-AMP) and then transfers the acetyl group to tRNA to form ac(4)C34.</text>
</comment>
<protein>
    <recommendedName>
        <fullName evidence="3">tRNA(Met) cytidine acetate ligase</fullName>
        <ecNumber evidence="3">6.3.4.-</ecNumber>
    </recommendedName>
</protein>
<comment type="caution">
    <text evidence="4">The sequence shown here is derived from an EMBL/GenBank/DDBJ whole genome shotgun (WGS) entry which is preliminary data.</text>
</comment>
<dbReference type="Pfam" id="PF05636">
    <property type="entry name" value="HIGH_NTase1"/>
    <property type="match status" value="1"/>
</dbReference>
<keyword evidence="3" id="KW-0547">Nucleotide-binding</keyword>
<comment type="catalytic activity">
    <reaction evidence="3">
        <text>cytidine(34) in elongator tRNA(Met) + acetate + ATP = N(4)-acetylcytidine(34) in elongator tRNA(Met) + AMP + diphosphate</text>
        <dbReference type="Rhea" id="RHEA:58144"/>
        <dbReference type="Rhea" id="RHEA-COMP:10693"/>
        <dbReference type="Rhea" id="RHEA-COMP:10694"/>
        <dbReference type="ChEBI" id="CHEBI:30089"/>
        <dbReference type="ChEBI" id="CHEBI:30616"/>
        <dbReference type="ChEBI" id="CHEBI:33019"/>
        <dbReference type="ChEBI" id="CHEBI:74900"/>
        <dbReference type="ChEBI" id="CHEBI:82748"/>
        <dbReference type="ChEBI" id="CHEBI:456215"/>
    </reaction>
</comment>
<keyword evidence="3" id="KW-0963">Cytoplasm</keyword>
<dbReference type="PANTHER" id="PTHR37825:SF1">
    <property type="entry name" value="TRNA(MET) CYTIDINE ACETATE LIGASE"/>
    <property type="match status" value="1"/>
</dbReference>
<feature type="binding site" evidence="3">
    <location>
        <position position="187"/>
    </location>
    <ligand>
        <name>ATP</name>
        <dbReference type="ChEBI" id="CHEBI:30616"/>
    </ligand>
</feature>
<dbReference type="Gene3D" id="3.40.50.620">
    <property type="entry name" value="HUPs"/>
    <property type="match status" value="1"/>
</dbReference>
<dbReference type="OrthoDB" id="9769796at2"/>
<dbReference type="GO" id="GO:0006400">
    <property type="term" value="P:tRNA modification"/>
    <property type="evidence" value="ECO:0007669"/>
    <property type="project" value="UniProtKB-UniRule"/>
</dbReference>
<evidence type="ECO:0000256" key="3">
    <source>
        <dbReference type="HAMAP-Rule" id="MF_01539"/>
    </source>
</evidence>
<dbReference type="SUPFAM" id="SSF52374">
    <property type="entry name" value="Nucleotidylyl transferase"/>
    <property type="match status" value="1"/>
</dbReference>
<dbReference type="GO" id="GO:0000049">
    <property type="term" value="F:tRNA binding"/>
    <property type="evidence" value="ECO:0007669"/>
    <property type="project" value="UniProtKB-KW"/>
</dbReference>
<comment type="subcellular location">
    <subcellularLocation>
        <location evidence="3">Cytoplasm</location>
    </subcellularLocation>
</comment>
<accession>A0A372LTN3</accession>
<dbReference type="GO" id="GO:0005524">
    <property type="term" value="F:ATP binding"/>
    <property type="evidence" value="ECO:0007669"/>
    <property type="project" value="UniProtKB-KW"/>
</dbReference>
<feature type="binding site" evidence="3">
    <location>
        <position position="101"/>
    </location>
    <ligand>
        <name>ATP</name>
        <dbReference type="ChEBI" id="CHEBI:30616"/>
    </ligand>
</feature>
<dbReference type="GO" id="GO:0005737">
    <property type="term" value="C:cytoplasm"/>
    <property type="evidence" value="ECO:0007669"/>
    <property type="project" value="UniProtKB-SubCell"/>
</dbReference>
<keyword evidence="4" id="KW-0808">Transferase</keyword>
<gene>
    <name evidence="3" type="primary">tmcAL</name>
    <name evidence="4" type="ORF">D0469_04275</name>
</gene>
<feature type="binding site" evidence="3">
    <location>
        <begin position="7"/>
        <end position="20"/>
    </location>
    <ligand>
        <name>ATP</name>
        <dbReference type="ChEBI" id="CHEBI:30616"/>
    </ligand>
</feature>
<feature type="binding site" evidence="3">
    <location>
        <position position="162"/>
    </location>
    <ligand>
        <name>ATP</name>
        <dbReference type="ChEBI" id="CHEBI:30616"/>
    </ligand>
</feature>
<reference evidence="4 5" key="1">
    <citation type="submission" date="2018-08" db="EMBL/GenBank/DDBJ databases">
        <title>Bacillus chawlae sp. nov., Bacillus glennii sp. nov., and Bacillus saganii sp. nov. Isolated from the Vehicle Assembly Building at Kennedy Space Center where the Viking Spacecraft were Assembled.</title>
        <authorList>
            <person name="Seuylemezian A."/>
            <person name="Vaishampayan P."/>
        </authorList>
    </citation>
    <scope>NUCLEOTIDE SEQUENCE [LARGE SCALE GENOMIC DNA]</scope>
    <source>
        <strain evidence="4 5">V47-23a</strain>
    </source>
</reference>
<keyword evidence="5" id="KW-1185">Reference proteome</keyword>
<dbReference type="EC" id="6.3.4.-" evidence="3"/>
<evidence type="ECO:0000313" key="4">
    <source>
        <dbReference type="EMBL" id="RFU71160.1"/>
    </source>
</evidence>
<dbReference type="NCBIfam" id="NF010191">
    <property type="entry name" value="PRK13670.1"/>
    <property type="match status" value="1"/>
</dbReference>
<evidence type="ECO:0000313" key="5">
    <source>
        <dbReference type="Proteomes" id="UP000264541"/>
    </source>
</evidence>
<sequence length="404" mass="45623">MNAIGVIVEYNPFHNGHAYHVRKSREAANADIVAAVMSGPFLQRGEPALISKWARTEMALNAGVDLVVELPYKFATQKAEIFAEGAVAILQALRCKAFCFGSEQGSIEPFIDTYHFLESKSDVFNEKLRLYMDMGNSFPKANALAFKDMSPSSGLLDLSQPNNILGYQYVSAALSREYPISPLTIKRTQAGYHDIALTENPIASATGIRKGLLTEKSNIADIEKYVPASTKEILAHYFIQYRTFHYWELYWPLLKYRILTAAVSELQKIYEVEEGIEYRLKEFAAASTSFQGFMERVKTKRYTWTRIQRICVHILTNTKKEEMCSGNSGPEYIRLLGINNRGRSYLQHIKKKLDLPLISKVGSLKGNSIELDIRAGAVHSLCLRPEDQAGYTKREFLPPVVIEE</sequence>
<dbReference type="AlphaFoldDB" id="A0A372LTN3"/>
<dbReference type="HAMAP" id="MF_01539">
    <property type="entry name" value="TmcAL"/>
    <property type="match status" value="1"/>
</dbReference>
<organism evidence="4 5">
    <name type="scientific">Peribacillus saganii</name>
    <dbReference type="NCBI Taxonomy" id="2303992"/>
    <lineage>
        <taxon>Bacteria</taxon>
        <taxon>Bacillati</taxon>
        <taxon>Bacillota</taxon>
        <taxon>Bacilli</taxon>
        <taxon>Bacillales</taxon>
        <taxon>Bacillaceae</taxon>
        <taxon>Peribacillus</taxon>
    </lineage>
</organism>
<dbReference type="EMBL" id="QVTE01000008">
    <property type="protein sequence ID" value="RFU71160.1"/>
    <property type="molecule type" value="Genomic_DNA"/>
</dbReference>